<feature type="repeat" description="TPR" evidence="1">
    <location>
        <begin position="163"/>
        <end position="196"/>
    </location>
</feature>
<proteinExistence type="predicted"/>
<feature type="repeat" description="TPR" evidence="1">
    <location>
        <begin position="129"/>
        <end position="162"/>
    </location>
</feature>
<evidence type="ECO:0000313" key="3">
    <source>
        <dbReference type="Proteomes" id="UP000247811"/>
    </source>
</evidence>
<keyword evidence="1" id="KW-0802">TPR repeat</keyword>
<dbReference type="InterPro" id="IPR019734">
    <property type="entry name" value="TPR_rpt"/>
</dbReference>
<dbReference type="SMART" id="SM00028">
    <property type="entry name" value="TPR"/>
    <property type="match status" value="7"/>
</dbReference>
<dbReference type="Gene3D" id="1.25.40.10">
    <property type="entry name" value="Tetratricopeptide repeat domain"/>
    <property type="match status" value="1"/>
</dbReference>
<accession>A0A318GWP6</accession>
<feature type="repeat" description="TPR" evidence="1">
    <location>
        <begin position="95"/>
        <end position="128"/>
    </location>
</feature>
<dbReference type="PROSITE" id="PS50293">
    <property type="entry name" value="TPR_REGION"/>
    <property type="match status" value="1"/>
</dbReference>
<evidence type="ECO:0000313" key="2">
    <source>
        <dbReference type="EMBL" id="PXW91872.1"/>
    </source>
</evidence>
<dbReference type="EMBL" id="QJJS01000031">
    <property type="protein sequence ID" value="PXW91872.1"/>
    <property type="molecule type" value="Genomic_DNA"/>
</dbReference>
<dbReference type="PANTHER" id="PTHR12558:SF13">
    <property type="entry name" value="CELL DIVISION CYCLE PROTEIN 27 HOMOLOG"/>
    <property type="match status" value="1"/>
</dbReference>
<sequence>MLKALFKEMGRSLRRASPSPSDDPALRHDERIGQFRDGDLIRREALITELQALLQSGPDDAVGQTLLGDWLLQLGRAEPAEVAYRRALQLQALSARAQEGLGLALLRLRRLEEAYLHLETAHRIEPMNAEVLTHWGLVDLEMDNLPQAASKFQRATERDANNPHAWHNLGLVALKQGRVDTAIELIRRALVLRPDHGLAQSNLAMALRRAERLDEALAAALEATRHKAGSARVWVVLADIQMNLGEFEAAEATLAHALSLDARHVGTHVARGKLLAATDRCAEAEQAFETALRIQPDHADAQGGLGEVHLLQQRWASGWDLYEARRRVENSPVRRYPELEWRGRDEPAGLQVLVHAEQGMGDIILFASCLPDLMAQGARCVLEVRPRLQALMARSFPEVTVVGRSANCDLNDWPAGLPAFDRQLPIGSLPRWFRRQAADFPARPAYLKADPERIGHWHAQLVTGARRRIGIAWRGGVASTARHQRSLQLAELALALHDDDVQLVCLQYGDVDAELAWLAEQHGITVHPGLSGLGEIDDMAALTVACDAIVTVCSTQAHLTGALGRPGLVLVPSNPSWRYLASGEQTPWYPSLQLVRQGRAGDWAPVLGTLRSRLRALTAPAAARGVAA</sequence>
<dbReference type="SUPFAM" id="SSF48452">
    <property type="entry name" value="TPR-like"/>
    <property type="match status" value="2"/>
</dbReference>
<protein>
    <submittedName>
        <fullName evidence="2">Tetratricopeptide (TPR) repeat protein</fullName>
    </submittedName>
</protein>
<reference evidence="2 3" key="1">
    <citation type="submission" date="2018-05" db="EMBL/GenBank/DDBJ databases">
        <title>Genomic Encyclopedia of Type Strains, Phase IV (KMG-IV): sequencing the most valuable type-strain genomes for metagenomic binning, comparative biology and taxonomic classification.</title>
        <authorList>
            <person name="Goeker M."/>
        </authorList>
    </citation>
    <scope>NUCLEOTIDE SEQUENCE [LARGE SCALE GENOMIC DNA]</scope>
    <source>
        <strain evidence="2 3">DSM 566</strain>
    </source>
</reference>
<dbReference type="PROSITE" id="PS50005">
    <property type="entry name" value="TPR"/>
    <property type="match status" value="5"/>
</dbReference>
<dbReference type="PANTHER" id="PTHR12558">
    <property type="entry name" value="CELL DIVISION CYCLE 16,23,27"/>
    <property type="match status" value="1"/>
</dbReference>
<dbReference type="InterPro" id="IPR011990">
    <property type="entry name" value="TPR-like_helical_dom_sf"/>
</dbReference>
<name>A0A318GWP6_9BURK</name>
<comment type="caution">
    <text evidence="2">The sequence shown here is derived from an EMBL/GenBank/DDBJ whole genome shotgun (WGS) entry which is preliminary data.</text>
</comment>
<dbReference type="Proteomes" id="UP000247811">
    <property type="component" value="Unassembled WGS sequence"/>
</dbReference>
<keyword evidence="3" id="KW-1185">Reference proteome</keyword>
<dbReference type="Pfam" id="PF13432">
    <property type="entry name" value="TPR_16"/>
    <property type="match status" value="3"/>
</dbReference>
<gene>
    <name evidence="2" type="ORF">C7444_1316</name>
</gene>
<organism evidence="2 3">
    <name type="scientific">Sphaerotilus hippei</name>
    <dbReference type="NCBI Taxonomy" id="744406"/>
    <lineage>
        <taxon>Bacteria</taxon>
        <taxon>Pseudomonadati</taxon>
        <taxon>Pseudomonadota</taxon>
        <taxon>Betaproteobacteria</taxon>
        <taxon>Burkholderiales</taxon>
        <taxon>Sphaerotilaceae</taxon>
        <taxon>Sphaerotilus</taxon>
    </lineage>
</organism>
<dbReference type="Gene3D" id="3.40.50.2000">
    <property type="entry name" value="Glycogen Phosphorylase B"/>
    <property type="match status" value="1"/>
</dbReference>
<feature type="repeat" description="TPR" evidence="1">
    <location>
        <begin position="231"/>
        <end position="264"/>
    </location>
</feature>
<feature type="repeat" description="TPR" evidence="1">
    <location>
        <begin position="265"/>
        <end position="298"/>
    </location>
</feature>
<evidence type="ECO:0000256" key="1">
    <source>
        <dbReference type="PROSITE-ProRule" id="PRU00339"/>
    </source>
</evidence>
<dbReference type="RefSeq" id="WP_170130816.1">
    <property type="nucleotide sequence ID" value="NZ_QJJS01000031.1"/>
</dbReference>
<dbReference type="Pfam" id="PF13181">
    <property type="entry name" value="TPR_8"/>
    <property type="match status" value="1"/>
</dbReference>
<dbReference type="SUPFAM" id="SSF53756">
    <property type="entry name" value="UDP-Glycosyltransferase/glycogen phosphorylase"/>
    <property type="match status" value="1"/>
</dbReference>
<dbReference type="AlphaFoldDB" id="A0A318GWP6"/>